<dbReference type="Gene3D" id="3.30.200.20">
    <property type="entry name" value="Phosphorylase Kinase, domain 1"/>
    <property type="match status" value="1"/>
</dbReference>
<evidence type="ECO:0000313" key="13">
    <source>
        <dbReference type="Proteomes" id="UP001608902"/>
    </source>
</evidence>
<comment type="caution">
    <text evidence="12">The sequence shown here is derived from an EMBL/GenBank/DDBJ whole genome shotgun (WGS) entry which is preliminary data.</text>
</comment>
<evidence type="ECO:0000256" key="3">
    <source>
        <dbReference type="ARBA" id="ARBA00022527"/>
    </source>
</evidence>
<protein>
    <recommendedName>
        <fullName evidence="2">non-specific serine/threonine protein kinase</fullName>
        <ecNumber evidence="2">2.7.11.1</ecNumber>
    </recommendedName>
</protein>
<keyword evidence="7 10" id="KW-0067">ATP-binding</keyword>
<dbReference type="InterPro" id="IPR011009">
    <property type="entry name" value="Kinase-like_dom_sf"/>
</dbReference>
<evidence type="ECO:0000256" key="2">
    <source>
        <dbReference type="ARBA" id="ARBA00012513"/>
    </source>
</evidence>
<dbReference type="PANTHER" id="PTHR22984">
    <property type="entry name" value="SERINE/THREONINE-PROTEIN KINASE PIM"/>
    <property type="match status" value="1"/>
</dbReference>
<evidence type="ECO:0000259" key="11">
    <source>
        <dbReference type="PROSITE" id="PS50011"/>
    </source>
</evidence>
<keyword evidence="3" id="KW-0723">Serine/threonine-protein kinase</keyword>
<comment type="subcellular location">
    <subcellularLocation>
        <location evidence="1">Host cell</location>
    </subcellularLocation>
</comment>
<dbReference type="EC" id="2.7.11.1" evidence="2"/>
<feature type="domain" description="Protein kinase" evidence="11">
    <location>
        <begin position="34"/>
        <end position="90"/>
    </location>
</feature>
<dbReference type="GO" id="GO:0005524">
    <property type="term" value="F:ATP binding"/>
    <property type="evidence" value="ECO:0007669"/>
    <property type="project" value="UniProtKB-UniRule"/>
</dbReference>
<keyword evidence="5 10" id="KW-0547">Nucleotide-binding</keyword>
<proteinExistence type="predicted"/>
<feature type="binding site" evidence="10">
    <location>
        <position position="63"/>
    </location>
    <ligand>
        <name>ATP</name>
        <dbReference type="ChEBI" id="CHEBI:30616"/>
    </ligand>
</feature>
<reference evidence="12 13" key="1">
    <citation type="submission" date="2024-08" db="EMBL/GenBank/DDBJ databases">
        <title>Gnathostoma spinigerum genome.</title>
        <authorList>
            <person name="Gonzalez-Bertolin B."/>
            <person name="Monzon S."/>
            <person name="Zaballos A."/>
            <person name="Jimenez P."/>
            <person name="Dekumyoy P."/>
            <person name="Varona S."/>
            <person name="Cuesta I."/>
            <person name="Sumanam S."/>
            <person name="Adisakwattana P."/>
            <person name="Gasser R.B."/>
            <person name="Hernandez-Gonzalez A."/>
            <person name="Young N.D."/>
            <person name="Perteguer M.J."/>
        </authorList>
    </citation>
    <scope>NUCLEOTIDE SEQUENCE [LARGE SCALE GENOMIC DNA]</scope>
    <source>
        <strain evidence="12">AL3</strain>
        <tissue evidence="12">Liver</tissue>
    </source>
</reference>
<evidence type="ECO:0000313" key="12">
    <source>
        <dbReference type="EMBL" id="MFH4975265.1"/>
    </source>
</evidence>
<dbReference type="InterPro" id="IPR051138">
    <property type="entry name" value="PIM_Ser/Thr_kinase"/>
</dbReference>
<dbReference type="GO" id="GO:0043657">
    <property type="term" value="C:host cell"/>
    <property type="evidence" value="ECO:0007669"/>
    <property type="project" value="UniProtKB-SubCell"/>
</dbReference>
<name>A0ABD6E6G4_9BILA</name>
<keyword evidence="4" id="KW-0808">Transferase</keyword>
<evidence type="ECO:0000256" key="4">
    <source>
        <dbReference type="ARBA" id="ARBA00022679"/>
    </source>
</evidence>
<sequence length="90" mass="10531">MIRRRLHGLSRCISYNMNVFHNKTRNEKNFRKQYRVMEEIGRGGFGIVYKGERTDDGAPVAIKFIEHRNVRDWTTVSALVPHSVELSNLL</sequence>
<comment type="catalytic activity">
    <reaction evidence="9">
        <text>L-seryl-[protein] + ATP = O-phospho-L-seryl-[protein] + ADP + H(+)</text>
        <dbReference type="Rhea" id="RHEA:17989"/>
        <dbReference type="Rhea" id="RHEA-COMP:9863"/>
        <dbReference type="Rhea" id="RHEA-COMP:11604"/>
        <dbReference type="ChEBI" id="CHEBI:15378"/>
        <dbReference type="ChEBI" id="CHEBI:29999"/>
        <dbReference type="ChEBI" id="CHEBI:30616"/>
        <dbReference type="ChEBI" id="CHEBI:83421"/>
        <dbReference type="ChEBI" id="CHEBI:456216"/>
        <dbReference type="EC" id="2.7.11.1"/>
    </reaction>
</comment>
<dbReference type="AlphaFoldDB" id="A0ABD6E6G4"/>
<evidence type="ECO:0000256" key="8">
    <source>
        <dbReference type="ARBA" id="ARBA00047899"/>
    </source>
</evidence>
<dbReference type="InterPro" id="IPR017441">
    <property type="entry name" value="Protein_kinase_ATP_BS"/>
</dbReference>
<evidence type="ECO:0000256" key="10">
    <source>
        <dbReference type="PROSITE-ProRule" id="PRU10141"/>
    </source>
</evidence>
<evidence type="ECO:0000256" key="6">
    <source>
        <dbReference type="ARBA" id="ARBA00022777"/>
    </source>
</evidence>
<evidence type="ECO:0000256" key="1">
    <source>
        <dbReference type="ARBA" id="ARBA00004340"/>
    </source>
</evidence>
<dbReference type="Proteomes" id="UP001608902">
    <property type="component" value="Unassembled WGS sequence"/>
</dbReference>
<keyword evidence="6" id="KW-0418">Kinase</keyword>
<dbReference type="PROSITE" id="PS50011">
    <property type="entry name" value="PROTEIN_KINASE_DOM"/>
    <property type="match status" value="1"/>
</dbReference>
<dbReference type="PANTHER" id="PTHR22984:SF25">
    <property type="entry name" value="PROTEIN KINASE DOMAIN-CONTAINING PROTEIN"/>
    <property type="match status" value="1"/>
</dbReference>
<evidence type="ECO:0000256" key="5">
    <source>
        <dbReference type="ARBA" id="ARBA00022741"/>
    </source>
</evidence>
<evidence type="ECO:0000256" key="9">
    <source>
        <dbReference type="ARBA" id="ARBA00048679"/>
    </source>
</evidence>
<dbReference type="PROSITE" id="PS00107">
    <property type="entry name" value="PROTEIN_KINASE_ATP"/>
    <property type="match status" value="1"/>
</dbReference>
<accession>A0ABD6E6G4</accession>
<dbReference type="InterPro" id="IPR000719">
    <property type="entry name" value="Prot_kinase_dom"/>
</dbReference>
<dbReference type="SUPFAM" id="SSF56112">
    <property type="entry name" value="Protein kinase-like (PK-like)"/>
    <property type="match status" value="1"/>
</dbReference>
<keyword evidence="13" id="KW-1185">Reference proteome</keyword>
<dbReference type="EMBL" id="JBGFUD010000808">
    <property type="protein sequence ID" value="MFH4975265.1"/>
    <property type="molecule type" value="Genomic_DNA"/>
</dbReference>
<gene>
    <name evidence="12" type="ORF">AB6A40_001974</name>
</gene>
<comment type="catalytic activity">
    <reaction evidence="8">
        <text>L-threonyl-[protein] + ATP = O-phospho-L-threonyl-[protein] + ADP + H(+)</text>
        <dbReference type="Rhea" id="RHEA:46608"/>
        <dbReference type="Rhea" id="RHEA-COMP:11060"/>
        <dbReference type="Rhea" id="RHEA-COMP:11605"/>
        <dbReference type="ChEBI" id="CHEBI:15378"/>
        <dbReference type="ChEBI" id="CHEBI:30013"/>
        <dbReference type="ChEBI" id="CHEBI:30616"/>
        <dbReference type="ChEBI" id="CHEBI:61977"/>
        <dbReference type="ChEBI" id="CHEBI:456216"/>
        <dbReference type="EC" id="2.7.11.1"/>
    </reaction>
</comment>
<organism evidence="12 13">
    <name type="scientific">Gnathostoma spinigerum</name>
    <dbReference type="NCBI Taxonomy" id="75299"/>
    <lineage>
        <taxon>Eukaryota</taxon>
        <taxon>Metazoa</taxon>
        <taxon>Ecdysozoa</taxon>
        <taxon>Nematoda</taxon>
        <taxon>Chromadorea</taxon>
        <taxon>Rhabditida</taxon>
        <taxon>Spirurina</taxon>
        <taxon>Gnathostomatomorpha</taxon>
        <taxon>Gnathostomatoidea</taxon>
        <taxon>Gnathostomatidae</taxon>
        <taxon>Gnathostoma</taxon>
    </lineage>
</organism>
<dbReference type="GO" id="GO:0004674">
    <property type="term" value="F:protein serine/threonine kinase activity"/>
    <property type="evidence" value="ECO:0007669"/>
    <property type="project" value="UniProtKB-KW"/>
</dbReference>
<evidence type="ECO:0000256" key="7">
    <source>
        <dbReference type="ARBA" id="ARBA00022840"/>
    </source>
</evidence>